<reference evidence="1" key="1">
    <citation type="submission" date="2020-11" db="EMBL/GenBank/DDBJ databases">
        <authorList>
            <consortium name="DOE Joint Genome Institute"/>
            <person name="Ahrendt S."/>
            <person name="Riley R."/>
            <person name="Andreopoulos W."/>
            <person name="LaButti K."/>
            <person name="Pangilinan J."/>
            <person name="Ruiz-duenas F.J."/>
            <person name="Barrasa J.M."/>
            <person name="Sanchez-Garcia M."/>
            <person name="Camarero S."/>
            <person name="Miyauchi S."/>
            <person name="Serrano A."/>
            <person name="Linde D."/>
            <person name="Babiker R."/>
            <person name="Drula E."/>
            <person name="Ayuso-Fernandez I."/>
            <person name="Pacheco R."/>
            <person name="Padilla G."/>
            <person name="Ferreira P."/>
            <person name="Barriuso J."/>
            <person name="Kellner H."/>
            <person name="Castanera R."/>
            <person name="Alfaro M."/>
            <person name="Ramirez L."/>
            <person name="Pisabarro A.G."/>
            <person name="Kuo A."/>
            <person name="Tritt A."/>
            <person name="Lipzen A."/>
            <person name="He G."/>
            <person name="Yan M."/>
            <person name="Ng V."/>
            <person name="Cullen D."/>
            <person name="Martin F."/>
            <person name="Rosso M.-N."/>
            <person name="Henrissat B."/>
            <person name="Hibbett D."/>
            <person name="Martinez A.T."/>
            <person name="Grigoriev I.V."/>
        </authorList>
    </citation>
    <scope>NUCLEOTIDE SEQUENCE</scope>
    <source>
        <strain evidence="1">AH 44721</strain>
    </source>
</reference>
<gene>
    <name evidence="1" type="ORF">CPB84DRAFT_1623426</name>
</gene>
<dbReference type="Gene3D" id="1.10.510.10">
    <property type="entry name" value="Transferase(Phosphotransferase) domain 1"/>
    <property type="match status" value="1"/>
</dbReference>
<dbReference type="Gene3D" id="3.30.200.20">
    <property type="entry name" value="Phosphorylase Kinase, domain 1"/>
    <property type="match status" value="1"/>
</dbReference>
<dbReference type="EMBL" id="JADNYJ010000358">
    <property type="protein sequence ID" value="KAF8870386.1"/>
    <property type="molecule type" value="Genomic_DNA"/>
</dbReference>
<feature type="non-terminal residue" evidence="1">
    <location>
        <position position="1"/>
    </location>
</feature>
<accession>A0A9P5TFB8</accession>
<feature type="non-terminal residue" evidence="1">
    <location>
        <position position="77"/>
    </location>
</feature>
<organism evidence="1 2">
    <name type="scientific">Gymnopilus junonius</name>
    <name type="common">Spectacular rustgill mushroom</name>
    <name type="synonym">Gymnopilus spectabilis subsp. junonius</name>
    <dbReference type="NCBI Taxonomy" id="109634"/>
    <lineage>
        <taxon>Eukaryota</taxon>
        <taxon>Fungi</taxon>
        <taxon>Dikarya</taxon>
        <taxon>Basidiomycota</taxon>
        <taxon>Agaricomycotina</taxon>
        <taxon>Agaricomycetes</taxon>
        <taxon>Agaricomycetidae</taxon>
        <taxon>Agaricales</taxon>
        <taxon>Agaricineae</taxon>
        <taxon>Hymenogastraceae</taxon>
        <taxon>Gymnopilus</taxon>
    </lineage>
</organism>
<evidence type="ECO:0000313" key="1">
    <source>
        <dbReference type="EMBL" id="KAF8870386.1"/>
    </source>
</evidence>
<comment type="caution">
    <text evidence="1">The sequence shown here is derived from an EMBL/GenBank/DDBJ whole genome shotgun (WGS) entry which is preliminary data.</text>
</comment>
<keyword evidence="2" id="KW-1185">Reference proteome</keyword>
<dbReference type="AlphaFoldDB" id="A0A9P5TFB8"/>
<dbReference type="OrthoDB" id="5979581at2759"/>
<proteinExistence type="predicted"/>
<dbReference type="Proteomes" id="UP000724874">
    <property type="component" value="Unassembled WGS sequence"/>
</dbReference>
<sequence>DDAYLTLKVCTLAKVDSVVTPQYENEIAASRHLQEVCADDEGQQYVRTVLDDFVVTGPHGQHLAHQLLFECYHHFVN</sequence>
<name>A0A9P5TFB8_GYMJU</name>
<evidence type="ECO:0000313" key="2">
    <source>
        <dbReference type="Proteomes" id="UP000724874"/>
    </source>
</evidence>
<protein>
    <submittedName>
        <fullName evidence="1">Uncharacterized protein</fullName>
    </submittedName>
</protein>